<evidence type="ECO:0000256" key="5">
    <source>
        <dbReference type="ARBA" id="ARBA00022692"/>
    </source>
</evidence>
<evidence type="ECO:0000313" key="10">
    <source>
        <dbReference type="EMBL" id="KAH0237966.1"/>
    </source>
</evidence>
<feature type="non-terminal residue" evidence="10">
    <location>
        <position position="767"/>
    </location>
</feature>
<feature type="transmembrane region" description="Helical" evidence="8">
    <location>
        <begin position="262"/>
        <end position="283"/>
    </location>
</feature>
<keyword evidence="5 8" id="KW-0812">Transmembrane</keyword>
<evidence type="ECO:0000259" key="9">
    <source>
        <dbReference type="Pfam" id="PF03151"/>
    </source>
</evidence>
<feature type="transmembrane region" description="Helical" evidence="8">
    <location>
        <begin position="480"/>
        <end position="500"/>
    </location>
</feature>
<dbReference type="InterPro" id="IPR037185">
    <property type="entry name" value="EmrE-like"/>
</dbReference>
<keyword evidence="6 8" id="KW-1133">Transmembrane helix</keyword>
<feature type="transmembrane region" description="Helical" evidence="8">
    <location>
        <begin position="506"/>
        <end position="523"/>
    </location>
</feature>
<evidence type="ECO:0000256" key="2">
    <source>
        <dbReference type="ARBA" id="ARBA00004477"/>
    </source>
</evidence>
<dbReference type="PANTHER" id="PTHR11132">
    <property type="entry name" value="SOLUTE CARRIER FAMILY 35"/>
    <property type="match status" value="1"/>
</dbReference>
<dbReference type="GO" id="GO:0005789">
    <property type="term" value="C:endoplasmic reticulum membrane"/>
    <property type="evidence" value="ECO:0007669"/>
    <property type="project" value="UniProtKB-SubCell"/>
</dbReference>
<dbReference type="InterPro" id="IPR004853">
    <property type="entry name" value="Sugar_P_trans_dom"/>
</dbReference>
<protein>
    <submittedName>
        <fullName evidence="10">DUF250 domain membrane protein</fullName>
    </submittedName>
</protein>
<evidence type="ECO:0000313" key="11">
    <source>
        <dbReference type="Proteomes" id="UP000767238"/>
    </source>
</evidence>
<evidence type="ECO:0000256" key="6">
    <source>
        <dbReference type="ARBA" id="ARBA00022989"/>
    </source>
</evidence>
<feature type="transmembrane region" description="Helical" evidence="8">
    <location>
        <begin position="419"/>
        <end position="438"/>
    </location>
</feature>
<comment type="function">
    <text evidence="1">Involved in the import of GDP-mannose from the cytoplasm into the Golgi lumen.</text>
</comment>
<evidence type="ECO:0000256" key="7">
    <source>
        <dbReference type="ARBA" id="ARBA00023136"/>
    </source>
</evidence>
<reference evidence="10" key="2">
    <citation type="submission" date="2021-08" db="EMBL/GenBank/DDBJ databases">
        <authorList>
            <person name="Gostincar C."/>
            <person name="Sun X."/>
            <person name="Song Z."/>
            <person name="Gunde-Cimerman N."/>
        </authorList>
    </citation>
    <scope>NUCLEOTIDE SEQUENCE</scope>
    <source>
        <strain evidence="10">EXF-8016</strain>
    </source>
</reference>
<accession>A0A9P8KAJ0</accession>
<feature type="transmembrane region" description="Helical" evidence="8">
    <location>
        <begin position="303"/>
        <end position="328"/>
    </location>
</feature>
<dbReference type="Proteomes" id="UP000767238">
    <property type="component" value="Unassembled WGS sequence"/>
</dbReference>
<comment type="caution">
    <text evidence="10">The sequence shown here is derived from an EMBL/GenBank/DDBJ whole genome shotgun (WGS) entry which is preliminary data.</text>
</comment>
<organism evidence="10 11">
    <name type="scientific">Aureobasidium melanogenum</name>
    <name type="common">Aureobasidium pullulans var. melanogenum</name>
    <dbReference type="NCBI Taxonomy" id="46634"/>
    <lineage>
        <taxon>Eukaryota</taxon>
        <taxon>Fungi</taxon>
        <taxon>Dikarya</taxon>
        <taxon>Ascomycota</taxon>
        <taxon>Pezizomycotina</taxon>
        <taxon>Dothideomycetes</taxon>
        <taxon>Dothideomycetidae</taxon>
        <taxon>Dothideales</taxon>
        <taxon>Saccotheciaceae</taxon>
        <taxon>Aureobasidium</taxon>
    </lineage>
</organism>
<reference evidence="10" key="1">
    <citation type="journal article" date="2021" name="J Fungi (Basel)">
        <title>Virulence traits and population genomics of the black yeast Aureobasidium melanogenum.</title>
        <authorList>
            <person name="Cernosa A."/>
            <person name="Sun X."/>
            <person name="Gostincar C."/>
            <person name="Fang C."/>
            <person name="Gunde-Cimerman N."/>
            <person name="Song Z."/>
        </authorList>
    </citation>
    <scope>NUCLEOTIDE SEQUENCE</scope>
    <source>
        <strain evidence="10">EXF-8016</strain>
    </source>
</reference>
<feature type="transmembrane region" description="Helical" evidence="8">
    <location>
        <begin position="554"/>
        <end position="571"/>
    </location>
</feature>
<evidence type="ECO:0000256" key="4">
    <source>
        <dbReference type="ARBA" id="ARBA00011182"/>
    </source>
</evidence>
<dbReference type="EMBL" id="JAHFYH010000001">
    <property type="protein sequence ID" value="KAH0237966.1"/>
    <property type="molecule type" value="Genomic_DNA"/>
</dbReference>
<name>A0A9P8KAJ0_AURME</name>
<evidence type="ECO:0000256" key="8">
    <source>
        <dbReference type="SAM" id="Phobius"/>
    </source>
</evidence>
<comment type="subcellular location">
    <subcellularLocation>
        <location evidence="2">Endoplasmic reticulum membrane</location>
        <topology evidence="2">Multi-pass membrane protein</topology>
    </subcellularLocation>
</comment>
<dbReference type="InterPro" id="IPR050186">
    <property type="entry name" value="TPT_transporter"/>
</dbReference>
<feature type="domain" description="Sugar phosphate transporter" evidence="9">
    <location>
        <begin position="238"/>
        <end position="523"/>
    </location>
</feature>
<sequence>LVQTLCGTETSRASTNDENLTFAWTLWRANLQATVTVVQTSVNCSRSEPLDSVVPLQQIGARVQPPPPPRCLRSSKRSSSAKLCLNAAIDLSRALPLEMRVRIDWIRWCCKWSGEGDKFGMFKQTMAQVSEEAWAFQAFLTMQSRGCTAQTSKLVPTSQPKFPIRSFCLPFFVFPPPRPTCSLSRHPTFGAMEKERTSGEVERPEQAEPVLPVVNPALEKPAPPQSSIHPALYVVARSVWIAMSSSVIIFNKYILDEKKLNFRFPIFLTTWHLGFATICTQILARFTTVLDSRKKVPMNGRVYLRAIVPIGLFFSLSLICGNLTYLYLSVSFIQMIKATTPVAVLITSWVMGLSPPNMKTLGNVSFIVIGVIIASFGEIQFVMLGFLLQCAGIIFEAIRLTMVQRLLSSAEFKMDPLVSLYYFAPACTIMNGIVALITEVPHMTWADFDRVGYFVLLLNAMVAFGLNVSVVFLIGRTSSLVLTLCGVLKDILLVVASIVIFRDPVAPLQFFGYSIALGGLVYYKLGADALKEYAGGAGRAWADYGVRHPAIRKLIVFGGVLLVLFLLLGSFSSSLPVDPKQYVGNKYTGFFGNGLNAADQKKHYNTVNEYWDARRLREESSLLYRVIFQPLLLTKQTVRQPLKTNRFQAPTSTSPKFLSKPGILATASSGGATSKVESQSRKSPKWQYHVRWLHSDARFEQGHFIPHHHQRPLLKEGALSSAQLGKEGAAKQTRRSNLGDFCSFFLPCSYVLWSSFARIYLVGRAAS</sequence>
<comment type="similarity">
    <text evidence="3">Belongs to the TPT transporter family. SLC35D subfamily.</text>
</comment>
<evidence type="ECO:0000256" key="3">
    <source>
        <dbReference type="ARBA" id="ARBA00010425"/>
    </source>
</evidence>
<feature type="transmembrane region" description="Helical" evidence="8">
    <location>
        <begin position="335"/>
        <end position="354"/>
    </location>
</feature>
<dbReference type="AlphaFoldDB" id="A0A9P8KAJ0"/>
<evidence type="ECO:0000256" key="1">
    <source>
        <dbReference type="ARBA" id="ARBA00003420"/>
    </source>
</evidence>
<gene>
    <name evidence="10" type="ORF">KCV03_g172</name>
</gene>
<feature type="transmembrane region" description="Helical" evidence="8">
    <location>
        <begin position="366"/>
        <end position="398"/>
    </location>
</feature>
<keyword evidence="7 8" id="KW-0472">Membrane</keyword>
<feature type="transmembrane region" description="Helical" evidence="8">
    <location>
        <begin position="450"/>
        <end position="473"/>
    </location>
</feature>
<comment type="subunit">
    <text evidence="4">Homooligomer.</text>
</comment>
<dbReference type="SUPFAM" id="SSF103481">
    <property type="entry name" value="Multidrug resistance efflux transporter EmrE"/>
    <property type="match status" value="1"/>
</dbReference>
<dbReference type="Pfam" id="PF03151">
    <property type="entry name" value="TPT"/>
    <property type="match status" value="1"/>
</dbReference>
<feature type="non-terminal residue" evidence="10">
    <location>
        <position position="1"/>
    </location>
</feature>
<proteinExistence type="inferred from homology"/>